<keyword evidence="6 10" id="KW-0472">Membrane</keyword>
<reference evidence="13" key="1">
    <citation type="journal article" date="2002" name="Dev. Dyn.">
        <title>Genetic and genomic tools for Xenopus research: The NIH Xenopus initiative.</title>
        <authorList>
            <person name="Klein S.L."/>
            <person name="Strausberg R.L."/>
            <person name="Wagner L."/>
            <person name="Pontius J."/>
            <person name="Clifton S.W."/>
            <person name="Richardson P."/>
        </authorList>
    </citation>
    <scope>NUCLEOTIDE SEQUENCE</scope>
</reference>
<dbReference type="GO" id="GO:0045031">
    <property type="term" value="F:G protein-coupled ATP receptor activity"/>
    <property type="evidence" value="ECO:0000318"/>
    <property type="project" value="GO_Central"/>
</dbReference>
<dbReference type="PRINTS" id="PR01157">
    <property type="entry name" value="P2YPURNOCPTR"/>
</dbReference>
<evidence type="ECO:0000256" key="9">
    <source>
        <dbReference type="RuleBase" id="RU000688"/>
    </source>
</evidence>
<dbReference type="PANTHER" id="PTHR24231">
    <property type="entry name" value="PURINOCEPTOR-RELATED G-PROTEIN COUPLED RECEPTOR"/>
    <property type="match status" value="1"/>
</dbReference>
<evidence type="ECO:0000256" key="7">
    <source>
        <dbReference type="ARBA" id="ARBA00023170"/>
    </source>
</evidence>
<dbReference type="CTD" id="734177"/>
<proteinExistence type="inferred from homology"/>
<evidence type="ECO:0000256" key="4">
    <source>
        <dbReference type="ARBA" id="ARBA00022989"/>
    </source>
</evidence>
<evidence type="ECO:0000256" key="8">
    <source>
        <dbReference type="ARBA" id="ARBA00023224"/>
    </source>
</evidence>
<dbReference type="GO" id="GO:0007186">
    <property type="term" value="P:G protein-coupled receptor signaling pathway"/>
    <property type="evidence" value="ECO:0000318"/>
    <property type="project" value="GO_Central"/>
</dbReference>
<feature type="transmembrane region" description="Helical" evidence="10">
    <location>
        <begin position="100"/>
        <end position="123"/>
    </location>
</feature>
<dbReference type="GO" id="GO:0023041">
    <property type="term" value="P:neuronal signal transduction"/>
    <property type="evidence" value="ECO:0007669"/>
    <property type="project" value="InterPro"/>
</dbReference>
<reference evidence="13 14" key="3">
    <citation type="submission" date="2025-04" db="UniProtKB">
        <authorList>
            <consortium name="RefSeq"/>
        </authorList>
    </citation>
    <scope>IDENTIFICATION</scope>
    <source>
        <strain evidence="14 15">J_2021</strain>
        <tissue evidence="14 15">Erythrocytes</tissue>
    </source>
</reference>
<keyword evidence="3 9" id="KW-0812">Transmembrane</keyword>
<evidence type="ECO:0000256" key="2">
    <source>
        <dbReference type="ARBA" id="ARBA00022475"/>
    </source>
</evidence>
<evidence type="ECO:0000256" key="10">
    <source>
        <dbReference type="SAM" id="Phobius"/>
    </source>
</evidence>
<dbReference type="RefSeq" id="NP_001089146.2">
    <property type="nucleotide sequence ID" value="NM_001095677.2"/>
</dbReference>
<feature type="domain" description="G-protein coupled receptors family 1 profile" evidence="11">
    <location>
        <begin position="32"/>
        <end position="285"/>
    </location>
</feature>
<dbReference type="FunFam" id="1.20.1070.10:FF:000837">
    <property type="entry name" value="Purinergic receptor P2Y, G-protein-coupled, 11"/>
    <property type="match status" value="1"/>
</dbReference>
<dbReference type="InterPro" id="IPR027677">
    <property type="entry name" value="P2Y11_rcpt"/>
</dbReference>
<dbReference type="GeneID" id="734177"/>
<dbReference type="PaxDb" id="8355-A0A1L8H2Q7"/>
<evidence type="ECO:0000313" key="16">
    <source>
        <dbReference type="RefSeq" id="XP_041441167.1"/>
    </source>
</evidence>
<comment type="similarity">
    <text evidence="9">Belongs to the G-protein coupled receptor 1 family.</text>
</comment>
<dbReference type="InterPro" id="IPR000276">
    <property type="entry name" value="GPCR_Rhodpsn"/>
</dbReference>
<evidence type="ECO:0000259" key="11">
    <source>
        <dbReference type="PROSITE" id="PS50262"/>
    </source>
</evidence>
<dbReference type="GO" id="GO:0019722">
    <property type="term" value="P:calcium-mediated signaling"/>
    <property type="evidence" value="ECO:0000318"/>
    <property type="project" value="GO_Central"/>
</dbReference>
<sequence>MASSVCNNSFGAVQTTFLAPMYGVEFVVSVLGNSLAIWLLGPGSSKNRHAGIIFSLNLAVSDLFYSLSLPLLVAYYTMNKNWVFGLAMCKVERFVFNCNLYGSIFFITCISANRYLGIVFPFYTRGRVESKHAKWVSLGVWVLVAAISAPVFLFSKLQVENNKTECLGTAVNSELPSYFPYSLFLAGFGCALPFLITFLSYIGIAKAVWKSHGLEPREKRKVVTLVCVVVLLYAISFVPYHILRNLNLKNRIATSDCKWSLKIHSAFQVAKALVSLNPCIHPLLYTAVIDNVRAKLGCYQESQDVKSQGESRL</sequence>
<dbReference type="STRING" id="8355.A0A1L8H2Q7"/>
<dbReference type="Gene3D" id="1.20.1070.10">
    <property type="entry name" value="Rhodopsin 7-helix transmembrane proteins"/>
    <property type="match status" value="1"/>
</dbReference>
<feature type="transmembrane region" description="Helical" evidence="10">
    <location>
        <begin position="222"/>
        <end position="243"/>
    </location>
</feature>
<dbReference type="Proteomes" id="UP000186698">
    <property type="component" value="Chromosome 3L"/>
</dbReference>
<dbReference type="GO" id="GO:0005886">
    <property type="term" value="C:plasma membrane"/>
    <property type="evidence" value="ECO:0000318"/>
    <property type="project" value="GO_Central"/>
</dbReference>
<dbReference type="OrthoDB" id="10261452at2759"/>
<organism evidence="12 16">
    <name type="scientific">Xenopus laevis</name>
    <name type="common">African clawed frog</name>
    <dbReference type="NCBI Taxonomy" id="8355"/>
    <lineage>
        <taxon>Eukaryota</taxon>
        <taxon>Metazoa</taxon>
        <taxon>Chordata</taxon>
        <taxon>Craniata</taxon>
        <taxon>Vertebrata</taxon>
        <taxon>Euteleostomi</taxon>
        <taxon>Amphibia</taxon>
        <taxon>Batrachia</taxon>
        <taxon>Anura</taxon>
        <taxon>Pipoidea</taxon>
        <taxon>Pipidae</taxon>
        <taxon>Xenopodinae</taxon>
        <taxon>Xenopus</taxon>
        <taxon>Xenopus</taxon>
    </lineage>
</organism>
<keyword evidence="12" id="KW-1185">Reference proteome</keyword>
<dbReference type="RefSeq" id="XP_041441167.1">
    <property type="nucleotide sequence ID" value="XM_041585233.1"/>
</dbReference>
<dbReference type="PROSITE" id="PS50262">
    <property type="entry name" value="G_PROTEIN_RECEP_F1_2"/>
    <property type="match status" value="1"/>
</dbReference>
<dbReference type="AlphaFoldDB" id="A0A1L8H2Q7"/>
<dbReference type="InterPro" id="IPR017452">
    <property type="entry name" value="GPCR_Rhodpsn_7TM"/>
</dbReference>
<protein>
    <submittedName>
        <fullName evidence="13 14 15">P2Y purinoceptor 11-like</fullName>
    </submittedName>
</protein>
<dbReference type="KEGG" id="xla:734177"/>
<evidence type="ECO:0000256" key="1">
    <source>
        <dbReference type="ARBA" id="ARBA00004651"/>
    </source>
</evidence>
<keyword evidence="7 9" id="KW-0675">Receptor</keyword>
<dbReference type="CDD" id="cd15376">
    <property type="entry name" value="7tmA_P2Y11"/>
    <property type="match status" value="1"/>
</dbReference>
<dbReference type="OMA" id="MYQVSKG"/>
<evidence type="ECO:0000313" key="13">
    <source>
        <dbReference type="RefSeq" id="NP_001089146.2"/>
    </source>
</evidence>
<dbReference type="PANTHER" id="PTHR24231:SF46">
    <property type="entry name" value="P2Y PURINOCEPTOR 11"/>
    <property type="match status" value="1"/>
</dbReference>
<evidence type="ECO:0000313" key="14">
    <source>
        <dbReference type="RefSeq" id="XP_041441165.1"/>
    </source>
</evidence>
<dbReference type="Pfam" id="PF00001">
    <property type="entry name" value="7tm_1"/>
    <property type="match status" value="1"/>
</dbReference>
<dbReference type="RefSeq" id="XP_041441166.1">
    <property type="nucleotide sequence ID" value="XM_041585232.1"/>
</dbReference>
<dbReference type="SUPFAM" id="SSF81321">
    <property type="entry name" value="Family A G protein-coupled receptor-like"/>
    <property type="match status" value="1"/>
</dbReference>
<dbReference type="PRINTS" id="PR00237">
    <property type="entry name" value="GPCRRHODOPSN"/>
</dbReference>
<keyword evidence="4 10" id="KW-1133">Transmembrane helix</keyword>
<keyword evidence="2" id="KW-1003">Cell membrane</keyword>
<evidence type="ECO:0000313" key="12">
    <source>
        <dbReference type="Proteomes" id="UP000186698"/>
    </source>
</evidence>
<evidence type="ECO:0000313" key="15">
    <source>
        <dbReference type="RefSeq" id="XP_041441166.1"/>
    </source>
</evidence>
<dbReference type="PROSITE" id="PS00237">
    <property type="entry name" value="G_PROTEIN_RECEP_F1_1"/>
    <property type="match status" value="1"/>
</dbReference>
<feature type="transmembrane region" description="Helical" evidence="10">
    <location>
        <begin position="20"/>
        <end position="40"/>
    </location>
</feature>
<dbReference type="GO" id="GO:0030594">
    <property type="term" value="F:neurotransmitter receptor activity"/>
    <property type="evidence" value="ECO:0000318"/>
    <property type="project" value="GO_Central"/>
</dbReference>
<gene>
    <name evidence="13 14 15 16" type="primary">p2ry11.L</name>
    <name evidence="13 14 15 16" type="synonym">p2ry11</name>
    <name evidence="13 14 15 16" type="synonym">p2y11</name>
</gene>
<dbReference type="RefSeq" id="XP_041441165.1">
    <property type="nucleotide sequence ID" value="XM_041585231.1"/>
</dbReference>
<accession>A0A1L8H2Q7</accession>
<name>A0A1L8H2Q7_XENLA</name>
<keyword evidence="8 9" id="KW-0807">Transducer</keyword>
<evidence type="ECO:0000256" key="6">
    <source>
        <dbReference type="ARBA" id="ARBA00023136"/>
    </source>
</evidence>
<evidence type="ECO:0000256" key="5">
    <source>
        <dbReference type="ARBA" id="ARBA00023040"/>
    </source>
</evidence>
<feature type="transmembrane region" description="Helical" evidence="10">
    <location>
        <begin position="135"/>
        <end position="154"/>
    </location>
</feature>
<comment type="subcellular location">
    <subcellularLocation>
        <location evidence="1">Cell membrane</location>
        <topology evidence="1">Multi-pass membrane protein</topology>
    </subcellularLocation>
</comment>
<feature type="transmembrane region" description="Helical" evidence="10">
    <location>
        <begin position="52"/>
        <end position="76"/>
    </location>
</feature>
<reference evidence="13" key="2">
    <citation type="journal article" date="2007" name="FEBS Lett.">
        <title>A novel nucleotide receptor in Xenopus activates the cAMP second messenger pathway.</title>
        <authorList>
            <person name="Devader C."/>
            <person name="Drew C.M."/>
            <person name="Geach T.J."/>
            <person name="Tabler J."/>
            <person name="Townsend-Nicholson A."/>
            <person name="Dale L."/>
        </authorList>
    </citation>
    <scope>NUCLEOTIDE SEQUENCE</scope>
</reference>
<feature type="transmembrane region" description="Helical" evidence="10">
    <location>
        <begin position="178"/>
        <end position="202"/>
    </location>
</feature>
<keyword evidence="5 9" id="KW-0297">G-protein coupled receptor</keyword>
<evidence type="ECO:0000256" key="3">
    <source>
        <dbReference type="ARBA" id="ARBA00022692"/>
    </source>
</evidence>